<evidence type="ECO:0000313" key="2">
    <source>
        <dbReference type="Proteomes" id="UP001604277"/>
    </source>
</evidence>
<dbReference type="Proteomes" id="UP001604277">
    <property type="component" value="Unassembled WGS sequence"/>
</dbReference>
<protein>
    <submittedName>
        <fullName evidence="1">Uncharacterized protein</fullName>
    </submittedName>
</protein>
<dbReference type="PANTHER" id="PTHR33167">
    <property type="entry name" value="TRANSCRIPTION FACTOR, PUTATIVE (DUF863)-RELATED"/>
    <property type="match status" value="1"/>
</dbReference>
<comment type="caution">
    <text evidence="1">The sequence shown here is derived from an EMBL/GenBank/DDBJ whole genome shotgun (WGS) entry which is preliminary data.</text>
</comment>
<organism evidence="1 2">
    <name type="scientific">Forsythia ovata</name>
    <dbReference type="NCBI Taxonomy" id="205694"/>
    <lineage>
        <taxon>Eukaryota</taxon>
        <taxon>Viridiplantae</taxon>
        <taxon>Streptophyta</taxon>
        <taxon>Embryophyta</taxon>
        <taxon>Tracheophyta</taxon>
        <taxon>Spermatophyta</taxon>
        <taxon>Magnoliopsida</taxon>
        <taxon>eudicotyledons</taxon>
        <taxon>Gunneridae</taxon>
        <taxon>Pentapetalae</taxon>
        <taxon>asterids</taxon>
        <taxon>lamiids</taxon>
        <taxon>Lamiales</taxon>
        <taxon>Oleaceae</taxon>
        <taxon>Forsythieae</taxon>
        <taxon>Forsythia</taxon>
    </lineage>
</organism>
<dbReference type="EMBL" id="JBFOLJ010000002">
    <property type="protein sequence ID" value="KAL2551639.1"/>
    <property type="molecule type" value="Genomic_DNA"/>
</dbReference>
<keyword evidence="2" id="KW-1185">Reference proteome</keyword>
<sequence>MEKLLNPYDKEYMKMAMLKHEETFREQVFELHRLYRMQKILMKDIVKNTRKGQDYAIASNDQINEIEDESELELTLGLKSYNGRRKDAETQLPFPLDSELNFSSSSLSDSQRMRGKGIDRKRSLFLIMGHELMTPFASLMK</sequence>
<name>A0ABD1WPL9_9LAMI</name>
<proteinExistence type="predicted"/>
<gene>
    <name evidence="1" type="ORF">Fot_05258</name>
</gene>
<evidence type="ECO:0000313" key="1">
    <source>
        <dbReference type="EMBL" id="KAL2551639.1"/>
    </source>
</evidence>
<dbReference type="AlphaFoldDB" id="A0ABD1WPL9"/>
<reference evidence="2" key="1">
    <citation type="submission" date="2024-07" db="EMBL/GenBank/DDBJ databases">
        <title>Two chromosome-level genome assemblies of Korean endemic species Abeliophyllum distichum and Forsythia ovata (Oleaceae).</title>
        <authorList>
            <person name="Jang H."/>
        </authorList>
    </citation>
    <scope>NUCLEOTIDE SEQUENCE [LARGE SCALE GENOMIC DNA]</scope>
</reference>
<accession>A0ABD1WPL9</accession>
<dbReference type="PANTHER" id="PTHR33167:SF26">
    <property type="entry name" value="EXPRESSED PROTEIN"/>
    <property type="match status" value="1"/>
</dbReference>